<dbReference type="InterPro" id="IPR034085">
    <property type="entry name" value="TOG"/>
</dbReference>
<dbReference type="Pfam" id="PF23271">
    <property type="entry name" value="HEAT_GCN1"/>
    <property type="match status" value="1"/>
</dbReference>
<keyword evidence="10 13" id="KW-0472">Membrane</keyword>
<dbReference type="GO" id="GO:0005886">
    <property type="term" value="C:plasma membrane"/>
    <property type="evidence" value="ECO:0007669"/>
    <property type="project" value="UniProtKB-SubCell"/>
</dbReference>
<sequence length="2108" mass="232596">MLENIRENDARFFQTSPAFPREIMCDYEIRYLSNVQRYTVQCVLPFNPYLEQIMPVVWWWLIFLVAATVADGLIYSFGAVLPCFRVCSAWTDILYQLKLDARQFLLKNADRCMECVLIDKQLDENTQNALSTFARIGADLVLRRVVAYSTGILGQSELLLVTLNEYGVFCCPEGELYDKSLIQQFEKSSDSSGANIKRENKLYTYEDQMAELELKKELEKKKGKKPKEPIKLSKKQEEMLQAQKEKEAEIRKRLTKNQSARKDETSVEASSVPLLKSPLGAPEASKVFLSLGQAVFEDNMLGKKVSYIGLRLLEPACPVNKEWTCITAKEQAMHIVQLLCEKSVPDLSTPDKETELFEASTFVFIFYLLGVVLRNAGEVVGSDELTMSRALKMIITHAEMRKTKSGNFSNPELLPHCDILRTLLQVVGTSSSSKIQQLASTALVEVAESISGKEGCGRATEKDIEVLLEALKLPSAMSRDSALQALLRLADVLPNINDDLDLGLQIAQRVWVVNFDEDENIRQIAEILREKLKLKEPYEDLCLPLIDDVIHPEKTVRKAAAKALERTISCHPEFITTTIQQLKEKYEEKLFMPPPILDSFGRQVGEPPLDEWEARSGVALALEKISPLLPADQIEELFSFYVPHALGDRSAEVRTHMRDAALATVTAHGKENVSILLPVFENCLSNAPDTASFDAVRQSIVILMGSLAKHLDKDNPKIKPIVAQLIGALSTPSQEVQEAVANCLPPLVPGIKQNAPELVQKLLHLLLESDNYGERRGAAYGLAGLVRGLGITALKQLEIMSTLEQAVKDKKNPRRKEGALFAYEMLCTMLGKLFEPYVVHILPHLLLCFGDNSPYVRQAADDTAKAVMSMLTAHGVKLVLPSLLRGLEEDSWRTKTGAVELLGAMAFCAPKQLSACLPSIVPKISEVLTDSHAKVQKAGGQALKQIGKVIRNPEIQAIVPVLLDALQEPGKKTLLCLQCLLETKFVHFIDAPSLALIMPVVERAFLDRNTETRKMAAQIIGNMYSLTDQKDLDPYIEKVIPGLKQSLLDPVPEVRTVSSRALGAMVKGMGGAKFDELLNWLMETLKCEQSSVDRSGAAQGLSEVIGGLGVQELHRLMPGIIQTAERNDIPSHVRDGYIMLYIYLPVVFEKDFLQYIGPIIPSILKALADESEYVRDTALRAGQRMINLYADTAIELLLPELERGLFDDNWRIRYSSVQLLGDLLYKISGVSGKMSTETAHDDDNFGTESSQKVILKALGRERRDRVLAGLYMGRSDTALLVRQSALHVWKIIVAHTPMTLREILPTLFSLLLGCLASTSHDKRQVAARTLGDLVKKLGERVLPEIIPILEKGLDSDRADQRQGVCIGLSEIMKATSREHVSVYADSLVPTVRRALTDELPEVREAAAETFDNLHSNIGQRALDEILPVLLKQLDDDEFAESALDGLKQVMTVKSRVVLPYLVPQLTAPPVNTRALSFLSSVAGDALTKHLSKILPALLSALSCKMDTPEEAQEIEYCRTVVLSVTDDVGVRTVMQELLSASQSPTASECWSAVAILHTFCEKTSADYADYLPQLFRGLIGLFTNSSEKVLHAAWDCLNAVTKKIDVTEMFQHIADVRQAVRYAMSDYKGKELPGFSLPKKGIAPVLPIFREGILNGSQEMKAQAADGLGELINITSAEALKPSVVNITGPLIRILGDRFSWQVKVAVLETLTLLLAKVGVQLKPFLPQLQTTFLKALNDPQRPVRLKSASALGKLTVIHTRVDPLFTELHSAVKNASDQSVRDTMLQALRFCISGAGEKMSDASRKAIMATLVVLLGNQEDSTRTVASGCVGSLCKILPPEELTELMIQQLLDTAESGIDWTLRHGRGQALAVALKEAAPKVWTPTFQPDIIKCLSGLIDSDKVPLCQSGLRGLGYALLHQSMSSELSPELVSLLIKGLKKDSNDVKLIVTQVTCLIASSKTPLPMPVIKILIPALVMGTKEKNSMVKSSSEYAIISVLKLREGDALLKGPTLRAAYSDQSVHPRWLVRIISSLPLAQAQSGSYFTHRVPLGKGCAVTLNCVSRSKQILAELDAGMHDSLSDVVTKSLNKLCKQPEPSLDEIDDTILK</sequence>
<evidence type="ECO:0000256" key="4">
    <source>
        <dbReference type="ARBA" id="ARBA00022475"/>
    </source>
</evidence>
<dbReference type="InterPro" id="IPR021133">
    <property type="entry name" value="HEAT_type_2"/>
</dbReference>
<evidence type="ECO:0000256" key="5">
    <source>
        <dbReference type="ARBA" id="ARBA00022553"/>
    </source>
</evidence>
<keyword evidence="6 13" id="KW-0812">Transmembrane</keyword>
<dbReference type="InParanoid" id="K1S2N7"/>
<feature type="repeat" description="HEAT" evidence="12">
    <location>
        <begin position="1159"/>
        <end position="1195"/>
    </location>
</feature>
<dbReference type="GO" id="GO:0005829">
    <property type="term" value="C:cytosol"/>
    <property type="evidence" value="ECO:0007669"/>
    <property type="project" value="TreeGrafter"/>
</dbReference>
<dbReference type="Pfam" id="PF00876">
    <property type="entry name" value="Innexin"/>
    <property type="match status" value="1"/>
</dbReference>
<dbReference type="SUPFAM" id="SSF48371">
    <property type="entry name" value="ARM repeat"/>
    <property type="match status" value="3"/>
</dbReference>
<feature type="repeat" description="HEAT" evidence="12">
    <location>
        <begin position="920"/>
        <end position="957"/>
    </location>
</feature>
<protein>
    <recommendedName>
        <fullName evidence="13">Innexin</fullName>
    </recommendedName>
</protein>
<dbReference type="GO" id="GO:0034198">
    <property type="term" value="P:cellular response to amino acid starvation"/>
    <property type="evidence" value="ECO:0007669"/>
    <property type="project" value="TreeGrafter"/>
</dbReference>
<comment type="similarity">
    <text evidence="13">Belongs to the pannexin family.</text>
</comment>
<keyword evidence="9 13" id="KW-0406">Ion transport</keyword>
<dbReference type="GO" id="GO:0006417">
    <property type="term" value="P:regulation of translation"/>
    <property type="evidence" value="ECO:0007669"/>
    <property type="project" value="TreeGrafter"/>
</dbReference>
<dbReference type="GO" id="GO:0034220">
    <property type="term" value="P:monoatomic ion transmembrane transport"/>
    <property type="evidence" value="ECO:0007669"/>
    <property type="project" value="UniProtKB-KW"/>
</dbReference>
<dbReference type="FunFam" id="1.25.10.10:FF:000090">
    <property type="entry name" value="eIF-2-alpha kinase activator GCN1"/>
    <property type="match status" value="1"/>
</dbReference>
<keyword evidence="4" id="KW-1003">Cell membrane</keyword>
<gene>
    <name evidence="13" type="primary">inx</name>
    <name evidence="14" type="ORF">CGI_10022112</name>
</gene>
<keyword evidence="3 13" id="KW-0813">Transport</keyword>
<evidence type="ECO:0000256" key="3">
    <source>
        <dbReference type="ARBA" id="ARBA00022448"/>
    </source>
</evidence>
<dbReference type="SMART" id="SM01349">
    <property type="entry name" value="TOG"/>
    <property type="match status" value="1"/>
</dbReference>
<dbReference type="Pfam" id="PF25801">
    <property type="entry name" value="HEAT_GCN1_C_2"/>
    <property type="match status" value="2"/>
</dbReference>
<dbReference type="InterPro" id="IPR011989">
    <property type="entry name" value="ARM-like"/>
</dbReference>
<reference evidence="14" key="1">
    <citation type="journal article" date="2012" name="Nature">
        <title>The oyster genome reveals stress adaptation and complexity of shell formation.</title>
        <authorList>
            <person name="Zhang G."/>
            <person name="Fang X."/>
            <person name="Guo X."/>
            <person name="Li L."/>
            <person name="Luo R."/>
            <person name="Xu F."/>
            <person name="Yang P."/>
            <person name="Zhang L."/>
            <person name="Wang X."/>
            <person name="Qi H."/>
            <person name="Xiong Z."/>
            <person name="Que H."/>
            <person name="Xie Y."/>
            <person name="Holland P.W."/>
            <person name="Paps J."/>
            <person name="Zhu Y."/>
            <person name="Wu F."/>
            <person name="Chen Y."/>
            <person name="Wang J."/>
            <person name="Peng C."/>
            <person name="Meng J."/>
            <person name="Yang L."/>
            <person name="Liu J."/>
            <person name="Wen B."/>
            <person name="Zhang N."/>
            <person name="Huang Z."/>
            <person name="Zhu Q."/>
            <person name="Feng Y."/>
            <person name="Mount A."/>
            <person name="Hedgecock D."/>
            <person name="Xu Z."/>
            <person name="Liu Y."/>
            <person name="Domazet-Loso T."/>
            <person name="Du Y."/>
            <person name="Sun X."/>
            <person name="Zhang S."/>
            <person name="Liu B."/>
            <person name="Cheng P."/>
            <person name="Jiang X."/>
            <person name="Li J."/>
            <person name="Fan D."/>
            <person name="Wang W."/>
            <person name="Fu W."/>
            <person name="Wang T."/>
            <person name="Wang B."/>
            <person name="Zhang J."/>
            <person name="Peng Z."/>
            <person name="Li Y."/>
            <person name="Li N."/>
            <person name="Wang J."/>
            <person name="Chen M."/>
            <person name="He Y."/>
            <person name="Tan F."/>
            <person name="Song X."/>
            <person name="Zheng Q."/>
            <person name="Huang R."/>
            <person name="Yang H."/>
            <person name="Du X."/>
            <person name="Chen L."/>
            <person name="Yang M."/>
            <person name="Gaffney P.M."/>
            <person name="Wang S."/>
            <person name="Luo L."/>
            <person name="She Z."/>
            <person name="Ming Y."/>
            <person name="Huang W."/>
            <person name="Zhang S."/>
            <person name="Huang B."/>
            <person name="Zhang Y."/>
            <person name="Qu T."/>
            <person name="Ni P."/>
            <person name="Miao G."/>
            <person name="Wang J."/>
            <person name="Wang Q."/>
            <person name="Steinberg C.E."/>
            <person name="Wang H."/>
            <person name="Li N."/>
            <person name="Qian L."/>
            <person name="Zhang G."/>
            <person name="Li Y."/>
            <person name="Yang H."/>
            <person name="Liu X."/>
            <person name="Wang J."/>
            <person name="Yin Y."/>
            <person name="Wang J."/>
        </authorList>
    </citation>
    <scope>NUCLEOTIDE SEQUENCE [LARGE SCALE GENOMIC DNA]</scope>
    <source>
        <strain evidence="14">05x7-T-G4-1.051#20</strain>
    </source>
</reference>
<feature type="repeat" description="HEAT" evidence="12">
    <location>
        <begin position="1387"/>
        <end position="1424"/>
    </location>
</feature>
<feature type="transmembrane region" description="Helical" evidence="13">
    <location>
        <begin position="56"/>
        <end position="78"/>
    </location>
</feature>
<keyword evidence="7" id="KW-0677">Repeat</keyword>
<dbReference type="EMBL" id="JH823226">
    <property type="protein sequence ID" value="EKC41561.1"/>
    <property type="molecule type" value="Genomic_DNA"/>
</dbReference>
<dbReference type="InterPro" id="IPR057546">
    <property type="entry name" value="HEAT_GCN1"/>
</dbReference>
<evidence type="ECO:0000256" key="12">
    <source>
        <dbReference type="PROSITE-ProRule" id="PRU00103"/>
    </source>
</evidence>
<dbReference type="Pfam" id="PF13513">
    <property type="entry name" value="HEAT_EZ"/>
    <property type="match status" value="1"/>
</dbReference>
<dbReference type="Pfam" id="PF24987">
    <property type="entry name" value="HEAT_EF3_N"/>
    <property type="match status" value="1"/>
</dbReference>
<evidence type="ECO:0000256" key="2">
    <source>
        <dbReference type="ARBA" id="ARBA00007366"/>
    </source>
</evidence>
<organism evidence="14">
    <name type="scientific">Magallana gigas</name>
    <name type="common">Pacific oyster</name>
    <name type="synonym">Crassostrea gigas</name>
    <dbReference type="NCBI Taxonomy" id="29159"/>
    <lineage>
        <taxon>Eukaryota</taxon>
        <taxon>Metazoa</taxon>
        <taxon>Spiralia</taxon>
        <taxon>Lophotrochozoa</taxon>
        <taxon>Mollusca</taxon>
        <taxon>Bivalvia</taxon>
        <taxon>Autobranchia</taxon>
        <taxon>Pteriomorphia</taxon>
        <taxon>Ostreida</taxon>
        <taxon>Ostreoidea</taxon>
        <taxon>Ostreidae</taxon>
        <taxon>Magallana</taxon>
    </lineage>
</organism>
<keyword evidence="11 13" id="KW-0407">Ion channel</keyword>
<dbReference type="FunCoup" id="K1S2N7">
    <property type="interactions" value="1743"/>
</dbReference>
<dbReference type="Pfam" id="PF24984">
    <property type="entry name" value="HEAT_EF3_GNC1"/>
    <property type="match status" value="1"/>
</dbReference>
<dbReference type="FunFam" id="1.25.10.10:FF:000096">
    <property type="entry name" value="eIF-2-alpha kinase activator gcn1"/>
    <property type="match status" value="1"/>
</dbReference>
<dbReference type="HOGENOM" id="CLU_000504_2_2_1"/>
<comment type="caution">
    <text evidence="13">Lacks conserved residue(s) required for the propagation of feature annotation.</text>
</comment>
<comment type="function">
    <text evidence="13">Structural component of the gap junctions.</text>
</comment>
<evidence type="ECO:0000256" key="10">
    <source>
        <dbReference type="ARBA" id="ARBA00023136"/>
    </source>
</evidence>
<evidence type="ECO:0000256" key="13">
    <source>
        <dbReference type="RuleBase" id="RU010713"/>
    </source>
</evidence>
<dbReference type="Gene3D" id="1.25.10.10">
    <property type="entry name" value="Leucine-rich Repeat Variant"/>
    <property type="match status" value="6"/>
</dbReference>
<evidence type="ECO:0000256" key="6">
    <source>
        <dbReference type="ARBA" id="ARBA00022692"/>
    </source>
</evidence>
<evidence type="ECO:0000256" key="7">
    <source>
        <dbReference type="ARBA" id="ARBA00022737"/>
    </source>
</evidence>
<dbReference type="PANTHER" id="PTHR23346">
    <property type="entry name" value="TRANSLATIONAL ACTIVATOR GCN1-RELATED"/>
    <property type="match status" value="1"/>
</dbReference>
<dbReference type="PROSITE" id="PS51013">
    <property type="entry name" value="PANNEXIN"/>
    <property type="match status" value="1"/>
</dbReference>
<evidence type="ECO:0000256" key="9">
    <source>
        <dbReference type="ARBA" id="ARBA00023065"/>
    </source>
</evidence>
<dbReference type="GO" id="GO:0019887">
    <property type="term" value="F:protein kinase regulator activity"/>
    <property type="evidence" value="ECO:0007669"/>
    <property type="project" value="TreeGrafter"/>
</dbReference>
<keyword evidence="5" id="KW-0597">Phosphoprotein</keyword>
<dbReference type="PROSITE" id="PS50077">
    <property type="entry name" value="HEAT_REPEAT"/>
    <property type="match status" value="4"/>
</dbReference>
<dbReference type="GO" id="GO:0005921">
    <property type="term" value="C:gap junction"/>
    <property type="evidence" value="ECO:0007669"/>
    <property type="project" value="UniProtKB-UniRule"/>
</dbReference>
<evidence type="ECO:0000256" key="1">
    <source>
        <dbReference type="ARBA" id="ARBA00004651"/>
    </source>
</evidence>
<name>K1S2N7_MAGGI</name>
<dbReference type="FunFam" id="1.25.10.10:FF:000162">
    <property type="entry name" value="GCN1, eIF2 alpha kinase activator homolog"/>
    <property type="match status" value="1"/>
</dbReference>
<dbReference type="PANTHER" id="PTHR23346:SF7">
    <property type="entry name" value="STALLED RIBOSOME SENSOR GCN1"/>
    <property type="match status" value="1"/>
</dbReference>
<keyword evidence="8 13" id="KW-1133">Transmembrane helix</keyword>
<dbReference type="InterPro" id="IPR000990">
    <property type="entry name" value="Innexin"/>
</dbReference>
<feature type="repeat" description="HEAT" evidence="12">
    <location>
        <begin position="1039"/>
        <end position="1077"/>
    </location>
</feature>
<evidence type="ECO:0000313" key="14">
    <source>
        <dbReference type="EMBL" id="EKC41561.1"/>
    </source>
</evidence>
<accession>K1S2N7</accession>
<evidence type="ECO:0000256" key="8">
    <source>
        <dbReference type="ARBA" id="ARBA00022989"/>
    </source>
</evidence>
<evidence type="ECO:0000256" key="11">
    <source>
        <dbReference type="ARBA" id="ARBA00023303"/>
    </source>
</evidence>
<proteinExistence type="inferred from homology"/>
<comment type="similarity">
    <text evidence="2">Belongs to the GCN1 family.</text>
</comment>
<dbReference type="InterPro" id="IPR016024">
    <property type="entry name" value="ARM-type_fold"/>
</dbReference>
<comment type="subcellular location">
    <subcellularLocation>
        <location evidence="1 13">Cell membrane</location>
        <topology evidence="1 13">Multi-pass membrane protein</topology>
    </subcellularLocation>
</comment>